<dbReference type="EC" id="3.5.1.25" evidence="6"/>
<dbReference type="SUPFAM" id="SSF51338">
    <property type="entry name" value="Composite domain of metallo-dependent hydrolases"/>
    <property type="match status" value="1"/>
</dbReference>
<dbReference type="Gene3D" id="2.30.40.10">
    <property type="entry name" value="Urease, subunit C, domain 1"/>
    <property type="match status" value="1"/>
</dbReference>
<dbReference type="Pfam" id="PF01979">
    <property type="entry name" value="Amidohydro_1"/>
    <property type="match status" value="1"/>
</dbReference>
<dbReference type="AlphaFoldDB" id="A0A644ZH12"/>
<dbReference type="PANTHER" id="PTHR11113:SF14">
    <property type="entry name" value="N-ACETYLGLUCOSAMINE-6-PHOSPHATE DEACETYLASE"/>
    <property type="match status" value="1"/>
</dbReference>
<comment type="similarity">
    <text evidence="1">Belongs to the metallo-dependent hydrolases superfamily. NagA family.</text>
</comment>
<protein>
    <submittedName>
        <fullName evidence="6">N-acetylglucosamine-6-phosphate deacetylase</fullName>
        <ecNumber evidence="6">3.5.1.25</ecNumber>
    </submittedName>
</protein>
<dbReference type="EMBL" id="VSSQ01008844">
    <property type="protein sequence ID" value="MPM40007.1"/>
    <property type="molecule type" value="Genomic_DNA"/>
</dbReference>
<evidence type="ECO:0000313" key="6">
    <source>
        <dbReference type="EMBL" id="MPM40007.1"/>
    </source>
</evidence>
<keyword evidence="2" id="KW-0479">Metal-binding</keyword>
<name>A0A644ZH12_9ZZZZ</name>
<dbReference type="InterPro" id="IPR011059">
    <property type="entry name" value="Metal-dep_hydrolase_composite"/>
</dbReference>
<evidence type="ECO:0000256" key="1">
    <source>
        <dbReference type="ARBA" id="ARBA00010716"/>
    </source>
</evidence>
<accession>A0A644ZH12</accession>
<proteinExistence type="inferred from homology"/>
<dbReference type="PANTHER" id="PTHR11113">
    <property type="entry name" value="N-ACETYLGLUCOSAMINE-6-PHOSPHATE DEACETYLASE"/>
    <property type="match status" value="1"/>
</dbReference>
<feature type="domain" description="Amidohydrolase-related" evidence="5">
    <location>
        <begin position="48"/>
        <end position="386"/>
    </location>
</feature>
<evidence type="ECO:0000256" key="4">
    <source>
        <dbReference type="ARBA" id="ARBA00023277"/>
    </source>
</evidence>
<dbReference type="SUPFAM" id="SSF51556">
    <property type="entry name" value="Metallo-dependent hydrolases"/>
    <property type="match status" value="1"/>
</dbReference>
<evidence type="ECO:0000256" key="3">
    <source>
        <dbReference type="ARBA" id="ARBA00022801"/>
    </source>
</evidence>
<dbReference type="InterPro" id="IPR032466">
    <property type="entry name" value="Metal_Hydrolase"/>
</dbReference>
<keyword evidence="4" id="KW-0119">Carbohydrate metabolism</keyword>
<evidence type="ECO:0000259" key="5">
    <source>
        <dbReference type="Pfam" id="PF01979"/>
    </source>
</evidence>
<dbReference type="GO" id="GO:0046872">
    <property type="term" value="F:metal ion binding"/>
    <property type="evidence" value="ECO:0007669"/>
    <property type="project" value="UniProtKB-KW"/>
</dbReference>
<dbReference type="InterPro" id="IPR006680">
    <property type="entry name" value="Amidohydro-rel"/>
</dbReference>
<dbReference type="NCBIfam" id="TIGR00221">
    <property type="entry name" value="nagA"/>
    <property type="match status" value="1"/>
</dbReference>
<sequence length="389" mass="42015">MIQNVKIIDRGRIFDGSILVENGVILSCGNETNTISDAEVVDGGGCYAAPGFVELHAHGAGGFDFMDASPEEFARACKTHLLHGTTTILPTTLTGEFENIYGVIDRFRASKAFLREGPFTPGLHLEGPYLAMAQRGAQDPRYIKNPDQTEYRALIEHAAGDIARWTVAPELPGALEMGNVLTQAGILASMGHTDAEYSTVVEAVHHGYTHITHLYSCTSTIVRRGGFRYPGVIESAYMLDDLTVEVIADGCHLPPELLHMVYRLKTPERVALITDSLRCAGQDVTESVSGPLHNGQRILIEDGVAKLPDRTAFAGSVATADRLLRVAHQQAGVPLADCVRMMSETPARILGLSQKKGRLAPGLDADIVLLNSDLTIRAVYFGGRLVRSA</sequence>
<gene>
    <name evidence="6" type="primary">nagA_19</name>
    <name evidence="6" type="ORF">SDC9_86645</name>
</gene>
<dbReference type="Gene3D" id="3.20.20.140">
    <property type="entry name" value="Metal-dependent hydrolases"/>
    <property type="match status" value="1"/>
</dbReference>
<organism evidence="6">
    <name type="scientific">bioreactor metagenome</name>
    <dbReference type="NCBI Taxonomy" id="1076179"/>
    <lineage>
        <taxon>unclassified sequences</taxon>
        <taxon>metagenomes</taxon>
        <taxon>ecological metagenomes</taxon>
    </lineage>
</organism>
<comment type="caution">
    <text evidence="6">The sequence shown here is derived from an EMBL/GenBank/DDBJ whole genome shotgun (WGS) entry which is preliminary data.</text>
</comment>
<dbReference type="GO" id="GO:0006046">
    <property type="term" value="P:N-acetylglucosamine catabolic process"/>
    <property type="evidence" value="ECO:0007669"/>
    <property type="project" value="TreeGrafter"/>
</dbReference>
<dbReference type="InterPro" id="IPR003764">
    <property type="entry name" value="GlcNAc_6-P_deAcase"/>
</dbReference>
<keyword evidence="3 6" id="KW-0378">Hydrolase</keyword>
<reference evidence="6" key="1">
    <citation type="submission" date="2019-08" db="EMBL/GenBank/DDBJ databases">
        <authorList>
            <person name="Kucharzyk K."/>
            <person name="Murdoch R.W."/>
            <person name="Higgins S."/>
            <person name="Loffler F."/>
        </authorList>
    </citation>
    <scope>NUCLEOTIDE SEQUENCE</scope>
</reference>
<dbReference type="GO" id="GO:0008448">
    <property type="term" value="F:N-acetylglucosamine-6-phosphate deacetylase activity"/>
    <property type="evidence" value="ECO:0007669"/>
    <property type="project" value="UniProtKB-EC"/>
</dbReference>
<evidence type="ECO:0000256" key="2">
    <source>
        <dbReference type="ARBA" id="ARBA00022723"/>
    </source>
</evidence>
<dbReference type="PIRSF" id="PIRSF038994">
    <property type="entry name" value="NagA"/>
    <property type="match status" value="1"/>
</dbReference>